<reference evidence="2 3" key="1">
    <citation type="submission" date="2017-08" db="EMBL/GenBank/DDBJ databases">
        <title>Acidophilic green algal genome provides insights into adaptation to an acidic environment.</title>
        <authorList>
            <person name="Hirooka S."/>
            <person name="Hirose Y."/>
            <person name="Kanesaki Y."/>
            <person name="Higuchi S."/>
            <person name="Fujiwara T."/>
            <person name="Onuma R."/>
            <person name="Era A."/>
            <person name="Ohbayashi R."/>
            <person name="Uzuka A."/>
            <person name="Nozaki H."/>
            <person name="Yoshikawa H."/>
            <person name="Miyagishima S.Y."/>
        </authorList>
    </citation>
    <scope>NUCLEOTIDE SEQUENCE [LARGE SCALE GENOMIC DNA]</scope>
    <source>
        <strain evidence="2 3">NIES-2499</strain>
    </source>
</reference>
<protein>
    <recommendedName>
        <fullName evidence="4">Peroxisome biogenesis protein 22</fullName>
    </recommendedName>
</protein>
<evidence type="ECO:0000256" key="1">
    <source>
        <dbReference type="SAM" id="MobiDB-lite"/>
    </source>
</evidence>
<sequence length="267" mass="28777">MDLIRDIINQLYERVLSFIQTSSPATLQLSGILGLALALIGYFQLRGGNAVPPARPPTLSRPERSQQTQSQPSSSKPESSISTVQNIRVTRDSPIARTVQSRLQGVRRVTISCPNVILQPGQILETAALHPEAAEIVKEMCYMRLEVYLISMVSDDIGEALISGALESEGVSSASTQFAEGMVPSHRVLFCSTLEGKVAIVRQLEPDLHVDSLDSTVEGLQRFIPALWQVVQSGNDTSVGSNAYKEGGATAANVQRGPSLSAFFGLQ</sequence>
<organism evidence="2 3">
    <name type="scientific">Chlamydomonas eustigma</name>
    <dbReference type="NCBI Taxonomy" id="1157962"/>
    <lineage>
        <taxon>Eukaryota</taxon>
        <taxon>Viridiplantae</taxon>
        <taxon>Chlorophyta</taxon>
        <taxon>core chlorophytes</taxon>
        <taxon>Chlorophyceae</taxon>
        <taxon>CS clade</taxon>
        <taxon>Chlamydomonadales</taxon>
        <taxon>Chlamydomonadaceae</taxon>
        <taxon>Chlamydomonas</taxon>
    </lineage>
</organism>
<proteinExistence type="predicted"/>
<dbReference type="InterPro" id="IPR037485">
    <property type="entry name" value="PEX22"/>
</dbReference>
<evidence type="ECO:0000313" key="2">
    <source>
        <dbReference type="EMBL" id="GAX75277.1"/>
    </source>
</evidence>
<name>A0A250WWR4_9CHLO</name>
<comment type="caution">
    <text evidence="2">The sequence shown here is derived from an EMBL/GenBank/DDBJ whole genome shotgun (WGS) entry which is preliminary data.</text>
</comment>
<dbReference type="PANTHER" id="PTHR34126:SF1">
    <property type="entry name" value="PEROXISOME BIOGENESIS PROTEIN 22"/>
    <property type="match status" value="1"/>
</dbReference>
<dbReference type="PANTHER" id="PTHR34126">
    <property type="entry name" value="PEROXISOME BIOGENESIS PROTEIN 22"/>
    <property type="match status" value="1"/>
</dbReference>
<evidence type="ECO:0008006" key="4">
    <source>
        <dbReference type="Google" id="ProtNLM"/>
    </source>
</evidence>
<gene>
    <name evidence="2" type="ORF">CEUSTIGMA_g2722.t1</name>
</gene>
<dbReference type="GO" id="GO:0007031">
    <property type="term" value="P:peroxisome organization"/>
    <property type="evidence" value="ECO:0007669"/>
    <property type="project" value="InterPro"/>
</dbReference>
<dbReference type="OrthoDB" id="77656at2759"/>
<dbReference type="Pfam" id="PF22978">
    <property type="entry name" value="HAD_Pex22"/>
    <property type="match status" value="1"/>
</dbReference>
<accession>A0A250WWR4</accession>
<dbReference type="EMBL" id="BEGY01000011">
    <property type="protein sequence ID" value="GAX75277.1"/>
    <property type="molecule type" value="Genomic_DNA"/>
</dbReference>
<dbReference type="AlphaFoldDB" id="A0A250WWR4"/>
<dbReference type="Proteomes" id="UP000232323">
    <property type="component" value="Unassembled WGS sequence"/>
</dbReference>
<evidence type="ECO:0000313" key="3">
    <source>
        <dbReference type="Proteomes" id="UP000232323"/>
    </source>
</evidence>
<keyword evidence="3" id="KW-1185">Reference proteome</keyword>
<feature type="region of interest" description="Disordered" evidence="1">
    <location>
        <begin position="51"/>
        <end position="84"/>
    </location>
</feature>
<dbReference type="STRING" id="1157962.A0A250WWR4"/>
<feature type="compositionally biased region" description="Low complexity" evidence="1">
    <location>
        <begin position="65"/>
        <end position="83"/>
    </location>
</feature>